<feature type="transmembrane region" description="Helical" evidence="1">
    <location>
        <begin position="158"/>
        <end position="176"/>
    </location>
</feature>
<accession>A0A5E4QAR0</accession>
<gene>
    <name evidence="2" type="ORF">LSINAPIS_LOCUS6141</name>
</gene>
<keyword evidence="3" id="KW-1185">Reference proteome</keyword>
<sequence length="278" mass="30695">MYRKRREPYHGKVCSKVQHLPLKPHSPSTDKANAAVSQPAVHDLNVPAASCNDPDNGQWIEDAVLRSLPGSEVLKVKASQVCVGLGQEGFRSIVQAITLYLCAIEFETEQNDPSCLKPLNNFKTFISVLLSLSKLLIEAKSTSASNDRSFLDWIRKGLGISKLSPVCTAVSFIAGLKFLNSSSVNENIFLVKGLTLCNSPLCFFFILSSSFLQKRHLRFRVNEESLRDLGYPSLEPVVDGVEGCQKHGEEGASREVHVVLEVLVQAALQSIFVIYIYN</sequence>
<name>A0A5E4QAR0_9NEOP</name>
<dbReference type="EMBL" id="FZQP02001892">
    <property type="protein sequence ID" value="VVC94120.1"/>
    <property type="molecule type" value="Genomic_DNA"/>
</dbReference>
<feature type="transmembrane region" description="Helical" evidence="1">
    <location>
        <begin position="188"/>
        <end position="212"/>
    </location>
</feature>
<proteinExistence type="predicted"/>
<organism evidence="2 3">
    <name type="scientific">Leptidea sinapis</name>
    <dbReference type="NCBI Taxonomy" id="189913"/>
    <lineage>
        <taxon>Eukaryota</taxon>
        <taxon>Metazoa</taxon>
        <taxon>Ecdysozoa</taxon>
        <taxon>Arthropoda</taxon>
        <taxon>Hexapoda</taxon>
        <taxon>Insecta</taxon>
        <taxon>Pterygota</taxon>
        <taxon>Neoptera</taxon>
        <taxon>Endopterygota</taxon>
        <taxon>Lepidoptera</taxon>
        <taxon>Glossata</taxon>
        <taxon>Ditrysia</taxon>
        <taxon>Papilionoidea</taxon>
        <taxon>Pieridae</taxon>
        <taxon>Dismorphiinae</taxon>
        <taxon>Leptidea</taxon>
    </lineage>
</organism>
<reference evidence="2 3" key="1">
    <citation type="submission" date="2017-07" db="EMBL/GenBank/DDBJ databases">
        <authorList>
            <person name="Talla V."/>
            <person name="Backstrom N."/>
        </authorList>
    </citation>
    <scope>NUCLEOTIDE SEQUENCE [LARGE SCALE GENOMIC DNA]</scope>
</reference>
<dbReference type="AlphaFoldDB" id="A0A5E4QAR0"/>
<evidence type="ECO:0000256" key="1">
    <source>
        <dbReference type="SAM" id="Phobius"/>
    </source>
</evidence>
<evidence type="ECO:0000313" key="3">
    <source>
        <dbReference type="Proteomes" id="UP000324832"/>
    </source>
</evidence>
<evidence type="ECO:0000313" key="2">
    <source>
        <dbReference type="EMBL" id="VVC94120.1"/>
    </source>
</evidence>
<protein>
    <submittedName>
        <fullName evidence="2">Uncharacterized protein</fullName>
    </submittedName>
</protein>
<keyword evidence="1" id="KW-0472">Membrane</keyword>
<keyword evidence="1" id="KW-0812">Transmembrane</keyword>
<dbReference type="Proteomes" id="UP000324832">
    <property type="component" value="Unassembled WGS sequence"/>
</dbReference>
<keyword evidence="1" id="KW-1133">Transmembrane helix</keyword>